<evidence type="ECO:0000259" key="3">
    <source>
        <dbReference type="PROSITE" id="PS50110"/>
    </source>
</evidence>
<evidence type="ECO:0000313" key="5">
    <source>
        <dbReference type="Proteomes" id="UP001319827"/>
    </source>
</evidence>
<accession>A0ABN6DWZ8</accession>
<dbReference type="InterPro" id="IPR011006">
    <property type="entry name" value="CheY-like_superfamily"/>
</dbReference>
<dbReference type="Gene3D" id="3.40.50.2300">
    <property type="match status" value="1"/>
</dbReference>
<dbReference type="SUPFAM" id="SSF141371">
    <property type="entry name" value="PilZ domain-like"/>
    <property type="match status" value="1"/>
</dbReference>
<evidence type="ECO:0000256" key="2">
    <source>
        <dbReference type="SAM" id="MobiDB-lite"/>
    </source>
</evidence>
<reference evidence="4 5" key="2">
    <citation type="journal article" date="2021" name="Int. J. Syst. Evol. Microbiol.">
        <title>Isolation and Polyphasic Characterization of Desulfuromonas versatilis sp. Nov., an Electrogenic Bacteria Capable of Versatile Metabolism Isolated from a Graphene Oxide-Reducing Enrichment Culture.</title>
        <authorList>
            <person name="Xie L."/>
            <person name="Yoshida N."/>
            <person name="Ishii S."/>
            <person name="Meng L."/>
        </authorList>
    </citation>
    <scope>NUCLEOTIDE SEQUENCE [LARGE SCALE GENOMIC DNA]</scope>
    <source>
        <strain evidence="4 5">NIT-T3</strain>
    </source>
</reference>
<comment type="caution">
    <text evidence="1">Lacks conserved residue(s) required for the propagation of feature annotation.</text>
</comment>
<organism evidence="4 5">
    <name type="scientific">Desulfuromonas versatilis</name>
    <dbReference type="NCBI Taxonomy" id="2802975"/>
    <lineage>
        <taxon>Bacteria</taxon>
        <taxon>Pseudomonadati</taxon>
        <taxon>Thermodesulfobacteriota</taxon>
        <taxon>Desulfuromonadia</taxon>
        <taxon>Desulfuromonadales</taxon>
        <taxon>Desulfuromonadaceae</taxon>
        <taxon>Desulfuromonas</taxon>
    </lineage>
</organism>
<protein>
    <recommendedName>
        <fullName evidence="3">Response regulatory domain-containing protein</fullName>
    </recommendedName>
</protein>
<dbReference type="EMBL" id="AP024355">
    <property type="protein sequence ID" value="BCR04394.1"/>
    <property type="molecule type" value="Genomic_DNA"/>
</dbReference>
<evidence type="ECO:0000256" key="1">
    <source>
        <dbReference type="PROSITE-ProRule" id="PRU00169"/>
    </source>
</evidence>
<name>A0ABN6DWZ8_9BACT</name>
<proteinExistence type="predicted"/>
<keyword evidence="5" id="KW-1185">Reference proteome</keyword>
<reference evidence="4 5" key="1">
    <citation type="journal article" date="2016" name="C (Basel)">
        <title>Selective Growth of and Electricity Production by Marine Exoelectrogenic Bacteria in Self-Aggregated Hydrogel of Microbially Reduced Graphene Oxide.</title>
        <authorList>
            <person name="Yoshida N."/>
            <person name="Goto Y."/>
            <person name="Miyata Y."/>
        </authorList>
    </citation>
    <scope>NUCLEOTIDE SEQUENCE [LARGE SCALE GENOMIC DNA]</scope>
    <source>
        <strain evidence="4 5">NIT-T3</strain>
    </source>
</reference>
<feature type="region of interest" description="Disordered" evidence="2">
    <location>
        <begin position="229"/>
        <end position="248"/>
    </location>
</feature>
<dbReference type="Pfam" id="PF07238">
    <property type="entry name" value="PilZ"/>
    <property type="match status" value="1"/>
</dbReference>
<dbReference type="PROSITE" id="PS50110">
    <property type="entry name" value="RESPONSE_REGULATORY"/>
    <property type="match status" value="1"/>
</dbReference>
<dbReference type="InterPro" id="IPR009875">
    <property type="entry name" value="PilZ_domain"/>
</dbReference>
<dbReference type="Proteomes" id="UP001319827">
    <property type="component" value="Chromosome"/>
</dbReference>
<dbReference type="Gene3D" id="2.40.10.220">
    <property type="entry name" value="predicted glycosyltransferase like domains"/>
    <property type="match status" value="1"/>
</dbReference>
<feature type="domain" description="Response regulatory" evidence="3">
    <location>
        <begin position="3"/>
        <end position="113"/>
    </location>
</feature>
<evidence type="ECO:0000313" key="4">
    <source>
        <dbReference type="EMBL" id="BCR04394.1"/>
    </source>
</evidence>
<dbReference type="RefSeq" id="WP_221251845.1">
    <property type="nucleotide sequence ID" value="NZ_AP024355.1"/>
</dbReference>
<dbReference type="SUPFAM" id="SSF52172">
    <property type="entry name" value="CheY-like"/>
    <property type="match status" value="1"/>
</dbReference>
<gene>
    <name evidence="4" type="ORF">DESUT3_14630</name>
</gene>
<dbReference type="InterPro" id="IPR001789">
    <property type="entry name" value="Sig_transdc_resp-reg_receiver"/>
</dbReference>
<sequence length="248" mass="27699">MKRVLIGDKREALLSTLEVMLKHWGYRVIVSSRADQVKAFLEQTSPDLLIIGAGMLASTSSLMEGINSRIDSAPMPLVVLGEEDSEVKIGIDCETLGVPIDLFALFEVIQRHLEKHPRKNLRLTVKLPSLFSSGETSCLAEVMSISTRGMFVKTAVRMGNRDPVRVVIPLLGMQRELEVCGRVLYCVLPGPENNYLQGVGIEFTDLDEQTQDTLEGFIEKRFLGELSESRDGGHLNREQLRDAHPPRR</sequence>